<dbReference type="Proteomes" id="UP000034681">
    <property type="component" value="Unassembled WGS sequence"/>
</dbReference>
<dbReference type="SUPFAM" id="SSF75553">
    <property type="entry name" value="Smc hinge domain"/>
    <property type="match status" value="1"/>
</dbReference>
<dbReference type="HAMAP" id="MF_01894">
    <property type="entry name" value="Smc_prok"/>
    <property type="match status" value="1"/>
</dbReference>
<comment type="subunit">
    <text evidence="6">Homodimer.</text>
</comment>
<dbReference type="SMART" id="SM00968">
    <property type="entry name" value="SMC_hinge"/>
    <property type="match status" value="1"/>
</dbReference>
<dbReference type="GO" id="GO:0007062">
    <property type="term" value="P:sister chromatid cohesion"/>
    <property type="evidence" value="ECO:0007669"/>
    <property type="project" value="InterPro"/>
</dbReference>
<evidence type="ECO:0000256" key="5">
    <source>
        <dbReference type="ARBA" id="ARBA00023125"/>
    </source>
</evidence>
<dbReference type="PANTHER" id="PTHR18937">
    <property type="entry name" value="STRUCTURAL MAINTENANCE OF CHROMOSOMES SMC FAMILY MEMBER"/>
    <property type="match status" value="1"/>
</dbReference>
<dbReference type="STRING" id="317619.GCA_000332315_00030"/>
<feature type="compositionally biased region" description="Acidic residues" evidence="7">
    <location>
        <begin position="192"/>
        <end position="206"/>
    </location>
</feature>
<dbReference type="GO" id="GO:0005694">
    <property type="term" value="C:chromosome"/>
    <property type="evidence" value="ECO:0007669"/>
    <property type="project" value="InterPro"/>
</dbReference>
<evidence type="ECO:0000313" key="9">
    <source>
        <dbReference type="EMBL" id="KKI99564.1"/>
    </source>
</evidence>
<evidence type="ECO:0000256" key="6">
    <source>
        <dbReference type="HAMAP-Rule" id="MF_01894"/>
    </source>
</evidence>
<feature type="coiled-coil region" evidence="6">
    <location>
        <begin position="294"/>
        <end position="352"/>
    </location>
</feature>
<accession>A0A0M2PTV9</accession>
<feature type="region of interest" description="Disordered" evidence="7">
    <location>
        <begin position="786"/>
        <end position="811"/>
    </location>
</feature>
<feature type="compositionally biased region" description="Basic and acidic residues" evidence="7">
    <location>
        <begin position="1016"/>
        <end position="1038"/>
    </location>
</feature>
<dbReference type="EMBL" id="AJTX02000004">
    <property type="protein sequence ID" value="KKI99564.1"/>
    <property type="molecule type" value="Genomic_DNA"/>
</dbReference>
<keyword evidence="5 6" id="KW-0238">DNA-binding</keyword>
<feature type="coiled-coil region" evidence="6">
    <location>
        <begin position="389"/>
        <end position="416"/>
    </location>
</feature>
<dbReference type="GO" id="GO:0005524">
    <property type="term" value="F:ATP binding"/>
    <property type="evidence" value="ECO:0007669"/>
    <property type="project" value="UniProtKB-UniRule"/>
</dbReference>
<feature type="coiled-coil region" evidence="6">
    <location>
        <begin position="853"/>
        <end position="922"/>
    </location>
</feature>
<evidence type="ECO:0000256" key="1">
    <source>
        <dbReference type="ARBA" id="ARBA00022490"/>
    </source>
</evidence>
<dbReference type="GO" id="GO:0007059">
    <property type="term" value="P:chromosome segregation"/>
    <property type="evidence" value="ECO:0007669"/>
    <property type="project" value="UniProtKB-UniRule"/>
</dbReference>
<evidence type="ECO:0000256" key="3">
    <source>
        <dbReference type="ARBA" id="ARBA00022840"/>
    </source>
</evidence>
<feature type="compositionally biased region" description="Low complexity" evidence="7">
    <location>
        <begin position="135"/>
        <end position="155"/>
    </location>
</feature>
<evidence type="ECO:0000313" key="10">
    <source>
        <dbReference type="Proteomes" id="UP000034681"/>
    </source>
</evidence>
<dbReference type="InterPro" id="IPR011890">
    <property type="entry name" value="SMC_prok"/>
</dbReference>
<feature type="coiled-coil region" evidence="6">
    <location>
        <begin position="580"/>
        <end position="635"/>
    </location>
</feature>
<dbReference type="GO" id="GO:0030261">
    <property type="term" value="P:chromosome condensation"/>
    <property type="evidence" value="ECO:0007669"/>
    <property type="project" value="InterPro"/>
</dbReference>
<dbReference type="Gene3D" id="3.30.70.1620">
    <property type="match status" value="1"/>
</dbReference>
<feature type="region of interest" description="Disordered" evidence="7">
    <location>
        <begin position="101"/>
        <end position="210"/>
    </location>
</feature>
<dbReference type="Gene3D" id="3.40.50.300">
    <property type="entry name" value="P-loop containing nucleotide triphosphate hydrolases"/>
    <property type="match status" value="2"/>
</dbReference>
<comment type="similarity">
    <text evidence="6">Belongs to the SMC family.</text>
</comment>
<dbReference type="InterPro" id="IPR024704">
    <property type="entry name" value="SMC"/>
</dbReference>
<evidence type="ECO:0000256" key="2">
    <source>
        <dbReference type="ARBA" id="ARBA00022741"/>
    </source>
</evidence>
<feature type="coiled-coil region" evidence="6">
    <location>
        <begin position="1119"/>
        <end position="1146"/>
    </location>
</feature>
<dbReference type="Pfam" id="PF06470">
    <property type="entry name" value="SMC_hinge"/>
    <property type="match status" value="1"/>
</dbReference>
<feature type="compositionally biased region" description="Basic and acidic residues" evidence="7">
    <location>
        <begin position="178"/>
        <end position="190"/>
    </location>
</feature>
<dbReference type="NCBIfam" id="TIGR02169">
    <property type="entry name" value="SMC_prok_A"/>
    <property type="match status" value="1"/>
</dbReference>
<gene>
    <name evidence="6" type="primary">smc</name>
    <name evidence="9" type="ORF">PROH_06430</name>
</gene>
<feature type="compositionally biased region" description="Pro residues" evidence="7">
    <location>
        <begin position="156"/>
        <end position="167"/>
    </location>
</feature>
<comment type="domain">
    <text evidence="6">Contains large globular domains required for ATP hydrolysis at each terminus and a third globular domain forming a flexible hinge near the middle of the molecule. These domains are separated by coiled-coil structures.</text>
</comment>
<keyword evidence="2 6" id="KW-0547">Nucleotide-binding</keyword>
<feature type="binding site" evidence="6">
    <location>
        <begin position="38"/>
        <end position="45"/>
    </location>
    <ligand>
        <name>ATP</name>
        <dbReference type="ChEBI" id="CHEBI:30616"/>
    </ligand>
</feature>
<name>A0A0M2PTV9_PROHO</name>
<dbReference type="Pfam" id="PF02463">
    <property type="entry name" value="SMC_N"/>
    <property type="match status" value="2"/>
</dbReference>
<dbReference type="GO" id="GO:0005737">
    <property type="term" value="C:cytoplasm"/>
    <property type="evidence" value="ECO:0007669"/>
    <property type="project" value="UniProtKB-SubCell"/>
</dbReference>
<dbReference type="PIRSF" id="PIRSF005719">
    <property type="entry name" value="SMC"/>
    <property type="match status" value="1"/>
</dbReference>
<keyword evidence="3 6" id="KW-0067">ATP-binding</keyword>
<comment type="caution">
    <text evidence="9">The sequence shown here is derived from an EMBL/GenBank/DDBJ whole genome shotgun (WGS) entry which is preliminary data.</text>
</comment>
<keyword evidence="4 6" id="KW-0175">Coiled coil</keyword>
<feature type="domain" description="SMC hinge" evidence="8">
    <location>
        <begin position="650"/>
        <end position="767"/>
    </location>
</feature>
<evidence type="ECO:0000256" key="7">
    <source>
        <dbReference type="SAM" id="MobiDB-lite"/>
    </source>
</evidence>
<dbReference type="SUPFAM" id="SSF52540">
    <property type="entry name" value="P-loop containing nucleoside triphosphate hydrolases"/>
    <property type="match status" value="1"/>
</dbReference>
<organism evidence="9 10">
    <name type="scientific">Prochlorothrix hollandica PCC 9006 = CALU 1027</name>
    <dbReference type="NCBI Taxonomy" id="317619"/>
    <lineage>
        <taxon>Bacteria</taxon>
        <taxon>Bacillati</taxon>
        <taxon>Cyanobacteriota</taxon>
        <taxon>Cyanophyceae</taxon>
        <taxon>Prochlorotrichales</taxon>
        <taxon>Prochlorotrichaceae</taxon>
        <taxon>Prochlorothrix</taxon>
    </lineage>
</organism>
<dbReference type="InterPro" id="IPR003395">
    <property type="entry name" value="RecF/RecN/SMC_N"/>
</dbReference>
<dbReference type="InterPro" id="IPR010935">
    <property type="entry name" value="SMC_hinge"/>
</dbReference>
<evidence type="ECO:0000259" key="8">
    <source>
        <dbReference type="SMART" id="SM00968"/>
    </source>
</evidence>
<dbReference type="InterPro" id="IPR036277">
    <property type="entry name" value="SMC_hinge_sf"/>
</dbReference>
<proteinExistence type="inferred from homology"/>
<evidence type="ECO:0000256" key="4">
    <source>
        <dbReference type="ARBA" id="ARBA00023054"/>
    </source>
</evidence>
<dbReference type="Gene3D" id="1.10.287.1490">
    <property type="match status" value="1"/>
</dbReference>
<dbReference type="GO" id="GO:0006260">
    <property type="term" value="P:DNA replication"/>
    <property type="evidence" value="ECO:0007669"/>
    <property type="project" value="UniProtKB-UniRule"/>
</dbReference>
<sequence length="1309" mass="146335">MTEAIVVHIKRVELTHFKSFGGTADIPLLPGFTVVSGPNGSGKSNILDGLLFALGLSTSKGMRADRLPDLVNQNVARSRSTVEASVTATFDLTGWQAEGLGTSPGANLGANLGAEPDPPEPDSLGPEPTAADPTGLDNPGLDNPGPNNPELDNPGPNNPGPDNPGPNNPGLEPPADSARAEVTADGRGPEPTEPEPTEPEQTEPEPIEYSPLEIGPHLQEWSVTRKLRVTPQGTYTSTYAINGETCTLTQLHGQLNRLRIYPEGYNIVLQGDVTGIISMNGRERREIIDELAGVAQFDRKINQAKGKLDEVKEREDRCRIIERELQEQLERLSKDRLKAEKYKALRQELQQKEQWEKVLSWQQQQQQIQKLEQALAQGATEQTQIQESRAALQDTITATETVLEALNRQVRALGEEELLGLQSQGATQEAELRQILRQQQELETAGQRTLEQLQQHQAKVGEYQKTLQRVQGERAHWEGRELVRLGADRDQARQALDASREAAHAIASRSQAWVQQQTQLRQQLDQWLAQIEPQRREQAQLQERSQQYNQQRQDQALALTQGAEELALAQGQLAELIPLQTELETAIAALATTLAQTEQELQVQQDTQTRLLREQREKQRQLDKLESLAQAMQETQGTHATRILLQLGLAGVHGLVGQLGAVQSRYQLALEVAAGARLGYLVVEDDGVAAAGIALLKRENAGRATFLPLNRIQGHKLASIPKWQTPEGFIDHAVNLVDCDDRYGDIFSYVFGNTVIFESLTTARQQLGQYRIVTLEGDLLETSGSMTGGSVRRQRGAVGFGSSDSEESGEIKGLRERLGQIEAVLGRCDRQIHTLTTQGRDTSQTLTEQRQHHRDLRSEADLLRQTVTRLEQQQTQLQQQQQTQDTALGEAQVRLQTLAQTIPALEAQIQELRQTLGQLEQSPIHGEWQQRQTQVQTQEATLQDRELALRSGEQQLQGLIREQERCTSQISQLQGQIQSLRQQQGEQINDHSALGIQRTTLEGQLQQLRQHIASLEERLGSQKQERDRVERQQRDQRQELQQLDWQGQKLQETQAERQEKLGQWRETLAQQERELPQPWPEIPPEVVAAGLAPLNHELRALAKRIQAMEPVNMLALEEYDRTQARLTDLSEKLATLESERTEILLRIETFTTLRTRAFMESFEAIDANFREIFAQLSDGDGYLQLDDPDNPLSGGLNLVAHPKGKPVRRLASMSGGEKSLTALSFIFALQRYRPSPFYAFDEVDSFLDGANVERLAQVIRQQCHQAQFIVVSHRRPMIEAAQRTIGVTQARGSHTQVLGITLEDSPPLP</sequence>
<protein>
    <recommendedName>
        <fullName evidence="6">Chromosome partition protein Smc</fullName>
    </recommendedName>
</protein>
<reference evidence="9" key="1">
    <citation type="submission" date="2012-04" db="EMBL/GenBank/DDBJ databases">
        <authorList>
            <person name="Borisov I.G."/>
            <person name="Ivanikova N.V."/>
            <person name="Pinevich A.V."/>
        </authorList>
    </citation>
    <scope>NUCLEOTIDE SEQUENCE</scope>
    <source>
        <strain evidence="9">CALU 1027</strain>
    </source>
</reference>
<keyword evidence="10" id="KW-1185">Reference proteome</keyword>
<dbReference type="GO" id="GO:0016887">
    <property type="term" value="F:ATP hydrolysis activity"/>
    <property type="evidence" value="ECO:0007669"/>
    <property type="project" value="InterPro"/>
</dbReference>
<dbReference type="Gene3D" id="1.20.1060.20">
    <property type="match status" value="1"/>
</dbReference>
<keyword evidence="1 6" id="KW-0963">Cytoplasm</keyword>
<feature type="region of interest" description="Disordered" evidence="7">
    <location>
        <begin position="1016"/>
        <end position="1045"/>
    </location>
</feature>
<dbReference type="GO" id="GO:0003677">
    <property type="term" value="F:DNA binding"/>
    <property type="evidence" value="ECO:0007669"/>
    <property type="project" value="UniProtKB-UniRule"/>
</dbReference>
<dbReference type="InterPro" id="IPR027417">
    <property type="entry name" value="P-loop_NTPase"/>
</dbReference>
<comment type="subcellular location">
    <subcellularLocation>
        <location evidence="6">Cytoplasm</location>
    </subcellularLocation>
</comment>
<comment type="function">
    <text evidence="6">Required for chromosome condensation and partitioning.</text>
</comment>
<dbReference type="eggNOG" id="COG1196">
    <property type="taxonomic scope" value="Bacteria"/>
</dbReference>